<comment type="pathway">
    <text evidence="3 14">Cofactor biosynthesis; riboflavin biosynthesis; 5-amino-6-(D-ribitylamino)uracil from GTP: step 3/4.</text>
</comment>
<keyword evidence="11" id="KW-0511">Multifunctional enzyme</keyword>
<evidence type="ECO:0000313" key="20">
    <source>
        <dbReference type="Proteomes" id="UP000602087"/>
    </source>
</evidence>
<keyword evidence="10 14" id="KW-0560">Oxidoreductase</keyword>
<dbReference type="PROSITE" id="PS51747">
    <property type="entry name" value="CYT_DCMP_DEAMINASES_2"/>
    <property type="match status" value="1"/>
</dbReference>
<evidence type="ECO:0000256" key="3">
    <source>
        <dbReference type="ARBA" id="ARBA00004910"/>
    </source>
</evidence>
<evidence type="ECO:0000256" key="14">
    <source>
        <dbReference type="PIRNR" id="PIRNR006769"/>
    </source>
</evidence>
<dbReference type="Gene3D" id="3.40.430.10">
    <property type="entry name" value="Dihydrofolate Reductase, subunit A"/>
    <property type="match status" value="2"/>
</dbReference>
<dbReference type="CDD" id="cd01284">
    <property type="entry name" value="Riboflavin_deaminase-reductase"/>
    <property type="match status" value="1"/>
</dbReference>
<feature type="binding site" evidence="17">
    <location>
        <position position="56"/>
    </location>
    <ligand>
        <name>Zn(2+)</name>
        <dbReference type="ChEBI" id="CHEBI:29105"/>
        <note>catalytic</note>
    </ligand>
</feature>
<dbReference type="InterPro" id="IPR004794">
    <property type="entry name" value="Eubact_RibD"/>
</dbReference>
<feature type="binding site" evidence="16">
    <location>
        <position position="176"/>
    </location>
    <ligand>
        <name>substrate</name>
    </ligand>
</feature>
<evidence type="ECO:0000259" key="18">
    <source>
        <dbReference type="PROSITE" id="PS51747"/>
    </source>
</evidence>
<evidence type="ECO:0000256" key="4">
    <source>
        <dbReference type="ARBA" id="ARBA00005259"/>
    </source>
</evidence>
<comment type="similarity">
    <text evidence="5 14">In the C-terminal section; belongs to the HTP reductase family.</text>
</comment>
<evidence type="ECO:0000256" key="13">
    <source>
        <dbReference type="ARBA" id="ARBA00049886"/>
    </source>
</evidence>
<evidence type="ECO:0000256" key="8">
    <source>
        <dbReference type="ARBA" id="ARBA00022833"/>
    </source>
</evidence>
<evidence type="ECO:0000256" key="10">
    <source>
        <dbReference type="ARBA" id="ARBA00023002"/>
    </source>
</evidence>
<evidence type="ECO:0000256" key="7">
    <source>
        <dbReference type="ARBA" id="ARBA00022723"/>
    </source>
</evidence>
<feature type="active site" description="Proton donor" evidence="15">
    <location>
        <position position="58"/>
    </location>
</feature>
<dbReference type="GO" id="GO:0008835">
    <property type="term" value="F:diaminohydroxyphosphoribosylaminopyrimidine deaminase activity"/>
    <property type="evidence" value="ECO:0007669"/>
    <property type="project" value="UniProtKB-EC"/>
</dbReference>
<keyword evidence="6 14" id="KW-0686">Riboflavin biosynthesis</keyword>
<dbReference type="Proteomes" id="UP000602087">
    <property type="component" value="Unassembled WGS sequence"/>
</dbReference>
<dbReference type="NCBIfam" id="TIGR00326">
    <property type="entry name" value="eubact_ribD"/>
    <property type="match status" value="1"/>
</dbReference>
<organism evidence="19 20">
    <name type="scientific">Sanguibacter suaedae</name>
    <dbReference type="NCBI Taxonomy" id="2795737"/>
    <lineage>
        <taxon>Bacteria</taxon>
        <taxon>Bacillati</taxon>
        <taxon>Actinomycetota</taxon>
        <taxon>Actinomycetes</taxon>
        <taxon>Micrococcales</taxon>
        <taxon>Sanguibacteraceae</taxon>
        <taxon>Sanguibacter</taxon>
    </lineage>
</organism>
<feature type="binding site" evidence="16">
    <location>
        <position position="275"/>
    </location>
    <ligand>
        <name>substrate</name>
    </ligand>
</feature>
<gene>
    <name evidence="19" type="primary">ribD</name>
    <name evidence="19" type="ORF">JAV76_10230</name>
</gene>
<feature type="binding site" evidence="16">
    <location>
        <position position="178"/>
    </location>
    <ligand>
        <name>NADP(+)</name>
        <dbReference type="ChEBI" id="CHEBI:58349"/>
    </ligand>
</feature>
<dbReference type="Pfam" id="PF01872">
    <property type="entry name" value="RibD_C"/>
    <property type="match status" value="1"/>
</dbReference>
<keyword evidence="14 19" id="KW-0378">Hydrolase</keyword>
<dbReference type="PANTHER" id="PTHR38011">
    <property type="entry name" value="DIHYDROFOLATE REDUCTASE FAMILY PROTEIN (AFU_ORTHOLOGUE AFUA_8G06820)"/>
    <property type="match status" value="1"/>
</dbReference>
<dbReference type="Gene3D" id="3.40.140.10">
    <property type="entry name" value="Cytidine Deaminase, domain 2"/>
    <property type="match status" value="1"/>
</dbReference>
<evidence type="ECO:0000256" key="11">
    <source>
        <dbReference type="ARBA" id="ARBA00023268"/>
    </source>
</evidence>
<feature type="binding site" evidence="16">
    <location>
        <position position="212"/>
    </location>
    <ligand>
        <name>substrate</name>
    </ligand>
</feature>
<comment type="catalytic activity">
    <reaction evidence="12 14">
        <text>5-amino-6-(5-phospho-D-ribitylamino)uracil + NADP(+) = 5-amino-6-(5-phospho-D-ribosylamino)uracil + NADPH + H(+)</text>
        <dbReference type="Rhea" id="RHEA:17845"/>
        <dbReference type="ChEBI" id="CHEBI:15378"/>
        <dbReference type="ChEBI" id="CHEBI:57783"/>
        <dbReference type="ChEBI" id="CHEBI:58349"/>
        <dbReference type="ChEBI" id="CHEBI:58421"/>
        <dbReference type="ChEBI" id="CHEBI:58453"/>
        <dbReference type="EC" id="1.1.1.193"/>
    </reaction>
</comment>
<dbReference type="GO" id="GO:0008703">
    <property type="term" value="F:5-amino-6-(5-phosphoribosylamino)uracil reductase activity"/>
    <property type="evidence" value="ECO:0007669"/>
    <property type="project" value="UniProtKB-EC"/>
</dbReference>
<comment type="caution">
    <text evidence="19">The sequence shown here is derived from an EMBL/GenBank/DDBJ whole genome shotgun (WGS) entry which is preliminary data.</text>
</comment>
<evidence type="ECO:0000256" key="15">
    <source>
        <dbReference type="PIRSR" id="PIRSR006769-1"/>
    </source>
</evidence>
<dbReference type="SUPFAM" id="SSF53927">
    <property type="entry name" value="Cytidine deaminase-like"/>
    <property type="match status" value="1"/>
</dbReference>
<comment type="pathway">
    <text evidence="2 14">Cofactor biosynthesis; riboflavin biosynthesis; 5-amino-6-(D-ribitylamino)uracil from GTP: step 2/4.</text>
</comment>
<dbReference type="PIRSF" id="PIRSF006769">
    <property type="entry name" value="RibD"/>
    <property type="match status" value="1"/>
</dbReference>
<evidence type="ECO:0000256" key="17">
    <source>
        <dbReference type="PIRSR" id="PIRSR006769-3"/>
    </source>
</evidence>
<name>A0A934IAY5_9MICO</name>
<dbReference type="InterPro" id="IPR016192">
    <property type="entry name" value="APOBEC/CMP_deaminase_Zn-bd"/>
</dbReference>
<sequence length="358" mass="37321">MLRALDLAARGPVTGPNPRVGCVLLAPGSAAPGTGRDDEPRTVLAEGWHRGAGTAHAEADALRHAREAGVDVAGATAVVTLEPCNHTGRTGPCSRALVEAGVREVVHAVADPNPVASGGAQHLRERDVTVRSGFRAAEGEELLRTWLTAVRRGTPFVTLKTATTLDGFVAAQDGSSRWITGAAARAHAHSVRTTVDALLVGTGTVAADDPSLTARSADGMLADHQPMRVVLGYRPVPGTARLRGPGGELVELRTHDVREALLTLFERGVRHLLVEGGPVVTTAFLRAGHVDELHSYVAPVLLGSGRRAVLDLGVTTLGDALTFTTTSTRRLGDDVLVVARPDHQDVGRAARPGTTPTA</sequence>
<feature type="domain" description="CMP/dCMP-type deaminase" evidence="18">
    <location>
        <begin position="1"/>
        <end position="120"/>
    </location>
</feature>
<dbReference type="GO" id="GO:0008270">
    <property type="term" value="F:zinc ion binding"/>
    <property type="evidence" value="ECO:0007669"/>
    <property type="project" value="InterPro"/>
</dbReference>
<evidence type="ECO:0000256" key="2">
    <source>
        <dbReference type="ARBA" id="ARBA00004882"/>
    </source>
</evidence>
<keyword evidence="20" id="KW-1185">Reference proteome</keyword>
<comment type="cofactor">
    <cofactor evidence="14 17">
        <name>Zn(2+)</name>
        <dbReference type="ChEBI" id="CHEBI:29105"/>
    </cofactor>
    <text evidence="14 17">Binds 1 zinc ion.</text>
</comment>
<feature type="binding site" evidence="17">
    <location>
        <position position="93"/>
    </location>
    <ligand>
        <name>Zn(2+)</name>
        <dbReference type="ChEBI" id="CHEBI:29105"/>
        <note>catalytic</note>
    </ligand>
</feature>
<keyword evidence="8 14" id="KW-0862">Zinc</keyword>
<evidence type="ECO:0000256" key="12">
    <source>
        <dbReference type="ARBA" id="ARBA00049861"/>
    </source>
</evidence>
<dbReference type="InterPro" id="IPR002125">
    <property type="entry name" value="CMP_dCMP_dom"/>
</dbReference>
<evidence type="ECO:0000256" key="9">
    <source>
        <dbReference type="ARBA" id="ARBA00022857"/>
    </source>
</evidence>
<dbReference type="InterPro" id="IPR050765">
    <property type="entry name" value="Riboflavin_Biosynth_HTPR"/>
</dbReference>
<comment type="function">
    <text evidence="1 14">Converts 2,5-diamino-6-(ribosylamino)-4(3h)-pyrimidinone 5'-phosphate into 5-amino-6-(ribosylamino)-2,4(1h,3h)-pyrimidinedione 5'-phosphate.</text>
</comment>
<dbReference type="AlphaFoldDB" id="A0A934IAY5"/>
<evidence type="ECO:0000313" key="19">
    <source>
        <dbReference type="EMBL" id="MBI9115385.1"/>
    </source>
</evidence>
<evidence type="ECO:0000256" key="5">
    <source>
        <dbReference type="ARBA" id="ARBA00007417"/>
    </source>
</evidence>
<dbReference type="InterPro" id="IPR002734">
    <property type="entry name" value="RibDG_C"/>
</dbReference>
<dbReference type="InterPro" id="IPR024072">
    <property type="entry name" value="DHFR-like_dom_sf"/>
</dbReference>
<protein>
    <recommendedName>
        <fullName evidence="14">Riboflavin biosynthesis protein RibD</fullName>
    </recommendedName>
    <domain>
        <recommendedName>
            <fullName evidence="14">Diaminohydroxyphosphoribosylaminopyrimidine deaminase</fullName>
            <shortName evidence="14">DRAP deaminase</shortName>
            <ecNumber evidence="14">3.5.4.26</ecNumber>
        </recommendedName>
        <alternativeName>
            <fullName evidence="14">Riboflavin-specific deaminase</fullName>
        </alternativeName>
    </domain>
    <domain>
        <recommendedName>
            <fullName evidence="14">5-amino-6-(5-phosphoribosylamino)uracil reductase</fullName>
            <ecNumber evidence="14">1.1.1.193</ecNumber>
        </recommendedName>
        <alternativeName>
            <fullName evidence="14">HTP reductase</fullName>
        </alternativeName>
    </domain>
</protein>
<reference evidence="19" key="1">
    <citation type="submission" date="2020-12" db="EMBL/GenBank/DDBJ databases">
        <title>Sanguibacter suaedae sp. nov., isolated from Suaeda aralocaspica.</title>
        <authorList>
            <person name="Ma Q."/>
        </authorList>
    </citation>
    <scope>NUCLEOTIDE SEQUENCE</scope>
    <source>
        <strain evidence="19">YZGR15</strain>
    </source>
</reference>
<accession>A0A934IAY5</accession>
<dbReference type="Pfam" id="PF00383">
    <property type="entry name" value="dCMP_cyt_deam_1"/>
    <property type="match status" value="1"/>
</dbReference>
<dbReference type="EC" id="1.1.1.193" evidence="14"/>
<dbReference type="GO" id="GO:0009231">
    <property type="term" value="P:riboflavin biosynthetic process"/>
    <property type="evidence" value="ECO:0007669"/>
    <property type="project" value="UniProtKB-KW"/>
</dbReference>
<feature type="binding site" evidence="16">
    <location>
        <begin position="277"/>
        <end position="283"/>
    </location>
    <ligand>
        <name>NADP(+)</name>
        <dbReference type="ChEBI" id="CHEBI:58349"/>
    </ligand>
</feature>
<feature type="binding site" evidence="16">
    <location>
        <position position="208"/>
    </location>
    <ligand>
        <name>NADP(+)</name>
        <dbReference type="ChEBI" id="CHEBI:58349"/>
    </ligand>
</feature>
<evidence type="ECO:0000256" key="1">
    <source>
        <dbReference type="ARBA" id="ARBA00002151"/>
    </source>
</evidence>
<dbReference type="InterPro" id="IPR016193">
    <property type="entry name" value="Cytidine_deaminase-like"/>
</dbReference>
<dbReference type="PANTHER" id="PTHR38011:SF7">
    <property type="entry name" value="2,5-DIAMINO-6-RIBOSYLAMINO-4(3H)-PYRIMIDINONE 5'-PHOSPHATE REDUCTASE"/>
    <property type="match status" value="1"/>
</dbReference>
<dbReference type="EC" id="3.5.4.26" evidence="14"/>
<keyword evidence="9 14" id="KW-0521">NADP</keyword>
<evidence type="ECO:0000256" key="16">
    <source>
        <dbReference type="PIRSR" id="PIRSR006769-2"/>
    </source>
</evidence>
<proteinExistence type="inferred from homology"/>
<keyword evidence="7 14" id="KW-0479">Metal-binding</keyword>
<comment type="similarity">
    <text evidence="4 14">In the N-terminal section; belongs to the cytidine and deoxycytidylate deaminase family.</text>
</comment>
<feature type="binding site" evidence="16">
    <location>
        <position position="204"/>
    </location>
    <ligand>
        <name>NADP(+)</name>
        <dbReference type="ChEBI" id="CHEBI:58349"/>
    </ligand>
</feature>
<feature type="binding site" evidence="16">
    <location>
        <position position="215"/>
    </location>
    <ligand>
        <name>substrate</name>
    </ligand>
</feature>
<comment type="catalytic activity">
    <reaction evidence="13 14">
        <text>2,5-diamino-6-hydroxy-4-(5-phosphoribosylamino)-pyrimidine + H2O + H(+) = 5-amino-6-(5-phospho-D-ribosylamino)uracil + NH4(+)</text>
        <dbReference type="Rhea" id="RHEA:21868"/>
        <dbReference type="ChEBI" id="CHEBI:15377"/>
        <dbReference type="ChEBI" id="CHEBI:15378"/>
        <dbReference type="ChEBI" id="CHEBI:28938"/>
        <dbReference type="ChEBI" id="CHEBI:58453"/>
        <dbReference type="ChEBI" id="CHEBI:58614"/>
        <dbReference type="EC" id="3.5.4.26"/>
    </reaction>
</comment>
<evidence type="ECO:0000256" key="6">
    <source>
        <dbReference type="ARBA" id="ARBA00022619"/>
    </source>
</evidence>
<feature type="binding site" evidence="16">
    <location>
        <position position="192"/>
    </location>
    <ligand>
        <name>substrate</name>
    </ligand>
</feature>
<dbReference type="PROSITE" id="PS00903">
    <property type="entry name" value="CYT_DCMP_DEAMINASES_1"/>
    <property type="match status" value="1"/>
</dbReference>
<dbReference type="EMBL" id="JAEINH010000007">
    <property type="protein sequence ID" value="MBI9115385.1"/>
    <property type="molecule type" value="Genomic_DNA"/>
</dbReference>
<dbReference type="SUPFAM" id="SSF53597">
    <property type="entry name" value="Dihydrofolate reductase-like"/>
    <property type="match status" value="1"/>
</dbReference>
<feature type="binding site" evidence="16">
    <location>
        <position position="162"/>
    </location>
    <ligand>
        <name>NADP(+)</name>
        <dbReference type="ChEBI" id="CHEBI:58349"/>
    </ligand>
</feature>
<feature type="binding site" evidence="17">
    <location>
        <position position="84"/>
    </location>
    <ligand>
        <name>Zn(2+)</name>
        <dbReference type="ChEBI" id="CHEBI:29105"/>
        <note>catalytic</note>
    </ligand>
</feature>